<dbReference type="AlphaFoldDB" id="A0A7X9WAM0"/>
<evidence type="ECO:0000313" key="5">
    <source>
        <dbReference type="Proteomes" id="UP000538955"/>
    </source>
</evidence>
<dbReference type="Proteomes" id="UP000550736">
    <property type="component" value="Unassembled WGS sequence"/>
</dbReference>
<feature type="chain" id="PRO_5031022583" evidence="2">
    <location>
        <begin position="30"/>
        <end position="94"/>
    </location>
</feature>
<feature type="compositionally biased region" description="Low complexity" evidence="1">
    <location>
        <begin position="33"/>
        <end position="46"/>
    </location>
</feature>
<evidence type="ECO:0000313" key="6">
    <source>
        <dbReference type="Proteomes" id="UP000550736"/>
    </source>
</evidence>
<evidence type="ECO:0000313" key="3">
    <source>
        <dbReference type="EMBL" id="NMK54560.1"/>
    </source>
</evidence>
<sequence length="94" mass="10112">MKKSVVKGVIATSAVTLLLGLTGETYAHANEVSSQQNQQEKPSQSQINTESANLEKGINSYLGLIEKMPESVADQGIDSGVAWLNKNKTEDYEG</sequence>
<dbReference type="RefSeq" id="WP_030063564.1">
    <property type="nucleotide sequence ID" value="NZ_CP098817.1"/>
</dbReference>
<dbReference type="EMBL" id="JABBLX010000011">
    <property type="protein sequence ID" value="NMK97435.1"/>
    <property type="molecule type" value="Genomic_DNA"/>
</dbReference>
<reference evidence="5 6" key="1">
    <citation type="submission" date="2020-04" db="EMBL/GenBank/DDBJ databases">
        <title>The Epidemiology and Molecular Characteristics of Linezolid-Resistant Staphylococcus capitis in Huashan Hospital, Shanghai.</title>
        <authorList>
            <person name="Ding L."/>
            <person name="Li P."/>
            <person name="Yang Y."/>
            <person name="Lin D."/>
            <person name="Xu X."/>
        </authorList>
    </citation>
    <scope>NUCLEOTIDE SEQUENCE [LARGE SCALE GENOMIC DNA]</scope>
    <source>
        <strain evidence="4 6">12-86</strain>
        <strain evidence="3 5">17-84</strain>
    </source>
</reference>
<keyword evidence="5" id="KW-1185">Reference proteome</keyword>
<name>A0A7X9WAM0_STACP</name>
<feature type="signal peptide" evidence="2">
    <location>
        <begin position="1"/>
        <end position="29"/>
    </location>
</feature>
<gene>
    <name evidence="4" type="ORF">HHM13_04925</name>
    <name evidence="3" type="ORF">HHM24_07470</name>
</gene>
<dbReference type="EMBL" id="JABBMI010000061">
    <property type="protein sequence ID" value="NMK54560.1"/>
    <property type="molecule type" value="Genomic_DNA"/>
</dbReference>
<comment type="caution">
    <text evidence="4">The sequence shown here is derived from an EMBL/GenBank/DDBJ whole genome shotgun (WGS) entry which is preliminary data.</text>
</comment>
<organism evidence="4 6">
    <name type="scientific">Staphylococcus capitis</name>
    <dbReference type="NCBI Taxonomy" id="29388"/>
    <lineage>
        <taxon>Bacteria</taxon>
        <taxon>Bacillati</taxon>
        <taxon>Bacillota</taxon>
        <taxon>Bacilli</taxon>
        <taxon>Bacillales</taxon>
        <taxon>Staphylococcaceae</taxon>
        <taxon>Staphylococcus</taxon>
    </lineage>
</organism>
<evidence type="ECO:0000256" key="2">
    <source>
        <dbReference type="SAM" id="SignalP"/>
    </source>
</evidence>
<proteinExistence type="predicted"/>
<protein>
    <submittedName>
        <fullName evidence="4">Uncharacterized protein</fullName>
    </submittedName>
</protein>
<dbReference type="Proteomes" id="UP000538955">
    <property type="component" value="Unassembled WGS sequence"/>
</dbReference>
<feature type="region of interest" description="Disordered" evidence="1">
    <location>
        <begin position="31"/>
        <end position="52"/>
    </location>
</feature>
<keyword evidence="2" id="KW-0732">Signal</keyword>
<evidence type="ECO:0000256" key="1">
    <source>
        <dbReference type="SAM" id="MobiDB-lite"/>
    </source>
</evidence>
<evidence type="ECO:0000313" key="4">
    <source>
        <dbReference type="EMBL" id="NMK97435.1"/>
    </source>
</evidence>
<accession>A0A7X9WAM0</accession>